<comment type="caution">
    <text evidence="1">The sequence shown here is derived from an EMBL/GenBank/DDBJ whole genome shotgun (WGS) entry which is preliminary data.</text>
</comment>
<dbReference type="EMBL" id="BART01032840">
    <property type="protein sequence ID" value="GAH15263.1"/>
    <property type="molecule type" value="Genomic_DNA"/>
</dbReference>
<protein>
    <submittedName>
        <fullName evidence="1">Uncharacterized protein</fullName>
    </submittedName>
</protein>
<reference evidence="1" key="1">
    <citation type="journal article" date="2014" name="Front. Microbiol.">
        <title>High frequency of phylogenetically diverse reductive dehalogenase-homologous genes in deep subseafloor sedimentary metagenomes.</title>
        <authorList>
            <person name="Kawai M."/>
            <person name="Futagami T."/>
            <person name="Toyoda A."/>
            <person name="Takaki Y."/>
            <person name="Nishi S."/>
            <person name="Hori S."/>
            <person name="Arai W."/>
            <person name="Tsubouchi T."/>
            <person name="Morono Y."/>
            <person name="Uchiyama I."/>
            <person name="Ito T."/>
            <person name="Fujiyama A."/>
            <person name="Inagaki F."/>
            <person name="Takami H."/>
        </authorList>
    </citation>
    <scope>NUCLEOTIDE SEQUENCE</scope>
    <source>
        <strain evidence="1">Expedition CK06-06</strain>
    </source>
</reference>
<dbReference type="AlphaFoldDB" id="X1F375"/>
<sequence length="31" mass="3280">AIGEAMTENGRVIVTGCFGVEEEACRPNPKT</sequence>
<feature type="non-terminal residue" evidence="1">
    <location>
        <position position="1"/>
    </location>
</feature>
<gene>
    <name evidence="1" type="ORF">S01H4_56642</name>
</gene>
<proteinExistence type="predicted"/>
<accession>X1F375</accession>
<organism evidence="1">
    <name type="scientific">marine sediment metagenome</name>
    <dbReference type="NCBI Taxonomy" id="412755"/>
    <lineage>
        <taxon>unclassified sequences</taxon>
        <taxon>metagenomes</taxon>
        <taxon>ecological metagenomes</taxon>
    </lineage>
</organism>
<evidence type="ECO:0000313" key="1">
    <source>
        <dbReference type="EMBL" id="GAH15263.1"/>
    </source>
</evidence>
<name>X1F375_9ZZZZ</name>